<dbReference type="AlphaFoldDB" id="A0A8X6HGI6"/>
<feature type="compositionally biased region" description="Basic and acidic residues" evidence="1">
    <location>
        <begin position="89"/>
        <end position="106"/>
    </location>
</feature>
<gene>
    <name evidence="2" type="ORF">TNCT_86531</name>
</gene>
<organism evidence="2 3">
    <name type="scientific">Trichonephila clavata</name>
    <name type="common">Joro spider</name>
    <name type="synonym">Nephila clavata</name>
    <dbReference type="NCBI Taxonomy" id="2740835"/>
    <lineage>
        <taxon>Eukaryota</taxon>
        <taxon>Metazoa</taxon>
        <taxon>Ecdysozoa</taxon>
        <taxon>Arthropoda</taxon>
        <taxon>Chelicerata</taxon>
        <taxon>Arachnida</taxon>
        <taxon>Araneae</taxon>
        <taxon>Araneomorphae</taxon>
        <taxon>Entelegynae</taxon>
        <taxon>Araneoidea</taxon>
        <taxon>Nephilidae</taxon>
        <taxon>Trichonephila</taxon>
    </lineage>
</organism>
<proteinExistence type="predicted"/>
<keyword evidence="3" id="KW-1185">Reference proteome</keyword>
<evidence type="ECO:0000313" key="3">
    <source>
        <dbReference type="Proteomes" id="UP000887116"/>
    </source>
</evidence>
<protein>
    <submittedName>
        <fullName evidence="2">Uncharacterized protein</fullName>
    </submittedName>
</protein>
<feature type="region of interest" description="Disordered" evidence="1">
    <location>
        <begin position="89"/>
        <end position="114"/>
    </location>
</feature>
<name>A0A8X6HGI6_TRICU</name>
<feature type="region of interest" description="Disordered" evidence="1">
    <location>
        <begin position="30"/>
        <end position="62"/>
    </location>
</feature>
<evidence type="ECO:0000313" key="2">
    <source>
        <dbReference type="EMBL" id="GFR21710.1"/>
    </source>
</evidence>
<dbReference type="Proteomes" id="UP000887116">
    <property type="component" value="Unassembled WGS sequence"/>
</dbReference>
<reference evidence="2" key="1">
    <citation type="submission" date="2020-07" db="EMBL/GenBank/DDBJ databases">
        <title>Multicomponent nature underlies the extraordinary mechanical properties of spider dragline silk.</title>
        <authorList>
            <person name="Kono N."/>
            <person name="Nakamura H."/>
            <person name="Mori M."/>
            <person name="Yoshida Y."/>
            <person name="Ohtoshi R."/>
            <person name="Malay A.D."/>
            <person name="Moran D.A.P."/>
            <person name="Tomita M."/>
            <person name="Numata K."/>
            <person name="Arakawa K."/>
        </authorList>
    </citation>
    <scope>NUCLEOTIDE SEQUENCE</scope>
</reference>
<sequence>MDDKIKKHCQPVCSDAIDHKKVNDEDGHVRDFANLPFPPSDGTEGHSKFYSKDPFTLSDDDSETEYKNFEKENIEGDVKKRIKNDHVLENEGHVEEKREVESSKDISDDDESYDINNNLNMFSKNYESNDDDKVQAFPETVSRKFLTLCKKCIFTYHFIRTSTFE</sequence>
<comment type="caution">
    <text evidence="2">The sequence shown here is derived from an EMBL/GenBank/DDBJ whole genome shotgun (WGS) entry which is preliminary data.</text>
</comment>
<evidence type="ECO:0000256" key="1">
    <source>
        <dbReference type="SAM" id="MobiDB-lite"/>
    </source>
</evidence>
<dbReference type="EMBL" id="BMAO01018180">
    <property type="protein sequence ID" value="GFR21710.1"/>
    <property type="molecule type" value="Genomic_DNA"/>
</dbReference>
<accession>A0A8X6HGI6</accession>